<evidence type="ECO:0000259" key="2">
    <source>
        <dbReference type="Pfam" id="PF23355"/>
    </source>
</evidence>
<dbReference type="GO" id="GO:0030992">
    <property type="term" value="C:intraciliary transport particle B"/>
    <property type="evidence" value="ECO:0007669"/>
    <property type="project" value="TreeGrafter"/>
</dbReference>
<proteinExistence type="predicted"/>
<protein>
    <recommendedName>
        <fullName evidence="5">Intraflagellar transport 52</fullName>
    </recommendedName>
</protein>
<dbReference type="AlphaFoldDB" id="A0AAN9Y4R5"/>
<name>A0AAN9Y4R5_9HEMI</name>
<dbReference type="EMBL" id="JBBCAQ010000022">
    <property type="protein sequence ID" value="KAK7590205.1"/>
    <property type="molecule type" value="Genomic_DNA"/>
</dbReference>
<gene>
    <name evidence="3" type="ORF">V9T40_001818</name>
</gene>
<dbReference type="GO" id="GO:0042073">
    <property type="term" value="P:intraciliary transport"/>
    <property type="evidence" value="ECO:0007669"/>
    <property type="project" value="TreeGrafter"/>
</dbReference>
<evidence type="ECO:0008006" key="5">
    <source>
        <dbReference type="Google" id="ProtNLM"/>
    </source>
</evidence>
<feature type="domain" description="IFT52 central" evidence="1">
    <location>
        <begin position="262"/>
        <end position="345"/>
    </location>
</feature>
<dbReference type="InterPro" id="IPR029062">
    <property type="entry name" value="Class_I_gatase-like"/>
</dbReference>
<feature type="domain" description="IFT52 GIFT" evidence="2">
    <location>
        <begin position="7"/>
        <end position="246"/>
    </location>
</feature>
<evidence type="ECO:0000313" key="4">
    <source>
        <dbReference type="Proteomes" id="UP001367676"/>
    </source>
</evidence>
<dbReference type="SUPFAM" id="SSF52317">
    <property type="entry name" value="Class I glutamine amidotransferase-like"/>
    <property type="match status" value="1"/>
</dbReference>
<dbReference type="GO" id="GO:0005814">
    <property type="term" value="C:centriole"/>
    <property type="evidence" value="ECO:0007669"/>
    <property type="project" value="TreeGrafter"/>
</dbReference>
<reference evidence="3 4" key="1">
    <citation type="submission" date="2024-03" db="EMBL/GenBank/DDBJ databases">
        <title>Adaptation during the transition from Ophiocordyceps entomopathogen to insect associate is accompanied by gene loss and intensified selection.</title>
        <authorList>
            <person name="Ward C.M."/>
            <person name="Onetto C.A."/>
            <person name="Borneman A.R."/>
        </authorList>
    </citation>
    <scope>NUCLEOTIDE SEQUENCE [LARGE SCALE GENOMIC DNA]</scope>
    <source>
        <strain evidence="3">AWRI1</strain>
        <tissue evidence="3">Single Adult Female</tissue>
    </source>
</reference>
<dbReference type="InterPro" id="IPR039975">
    <property type="entry name" value="IFT52"/>
</dbReference>
<keyword evidence="4" id="KW-1185">Reference proteome</keyword>
<dbReference type="GO" id="GO:0060271">
    <property type="term" value="P:cilium assembly"/>
    <property type="evidence" value="ECO:0007669"/>
    <property type="project" value="TreeGrafter"/>
</dbReference>
<organism evidence="3 4">
    <name type="scientific">Parthenolecanium corni</name>
    <dbReference type="NCBI Taxonomy" id="536013"/>
    <lineage>
        <taxon>Eukaryota</taxon>
        <taxon>Metazoa</taxon>
        <taxon>Ecdysozoa</taxon>
        <taxon>Arthropoda</taxon>
        <taxon>Hexapoda</taxon>
        <taxon>Insecta</taxon>
        <taxon>Pterygota</taxon>
        <taxon>Neoptera</taxon>
        <taxon>Paraneoptera</taxon>
        <taxon>Hemiptera</taxon>
        <taxon>Sternorrhyncha</taxon>
        <taxon>Coccoidea</taxon>
        <taxon>Coccidae</taxon>
        <taxon>Parthenolecanium</taxon>
    </lineage>
</organism>
<evidence type="ECO:0000259" key="1">
    <source>
        <dbReference type="Pfam" id="PF23352"/>
    </source>
</evidence>
<dbReference type="CDD" id="cd23683">
    <property type="entry name" value="IFT52_CTD"/>
    <property type="match status" value="1"/>
</dbReference>
<dbReference type="InterPro" id="IPR055458">
    <property type="entry name" value="IFT52_GIFT"/>
</dbReference>
<sequence length="426" mass="47883">MNDKRSVLFDVSKNELFRISDNYKTLARKLKGNFTVLNNKEEVTSKVLTDISVFVLAGPRAPFTDDEFNHIREYIERGGSLLVALGEGGEKFFHTNVNFLLEEYGMMINNDCVIRTQYYKYFHPKECLLSDGIVNGGVNKFLTDDSSVDYDKSFMLVYPFGATINVVKPAIPILSSGSVAFPVCRPVCAFYSTPHKGIHCGKIVVLGSGHMFSDKYLSSEKNEKLREMIFTFLTSDKVFLNNVDAEDPELLDYVMAPDTTILADNVRGCLQESTDDNLMYSDYTHMFNQKLYSLNMKCVPKVLEAYEALKIRHESLRLIPPQFNSPLPPLQPAVFPPSFRDLPVPALELFDLEDSFGSERTRLAQLANKCITSSQSGNAIKETISDVEYFILEAGIIFNIRSGSENAASLLQSVMTVITDFRKNAS</sequence>
<comment type="caution">
    <text evidence="3">The sequence shown here is derived from an EMBL/GenBank/DDBJ whole genome shotgun (WGS) entry which is preliminary data.</text>
</comment>
<dbReference type="Proteomes" id="UP001367676">
    <property type="component" value="Unassembled WGS sequence"/>
</dbReference>
<dbReference type="GO" id="GO:0005929">
    <property type="term" value="C:cilium"/>
    <property type="evidence" value="ECO:0007669"/>
    <property type="project" value="TreeGrafter"/>
</dbReference>
<evidence type="ECO:0000313" key="3">
    <source>
        <dbReference type="EMBL" id="KAK7590205.1"/>
    </source>
</evidence>
<dbReference type="Pfam" id="PF23355">
    <property type="entry name" value="IFT52_GIFT"/>
    <property type="match status" value="1"/>
</dbReference>
<accession>A0AAN9Y4R5</accession>
<dbReference type="InterPro" id="IPR055460">
    <property type="entry name" value="IFT52_central"/>
</dbReference>
<dbReference type="Pfam" id="PF23352">
    <property type="entry name" value="IFT52_central"/>
    <property type="match status" value="1"/>
</dbReference>
<dbReference type="Gene3D" id="6.10.250.2800">
    <property type="match status" value="1"/>
</dbReference>
<dbReference type="PANTHER" id="PTHR12969">
    <property type="entry name" value="NGD5/OSM-6/IFT52"/>
    <property type="match status" value="1"/>
</dbReference>
<dbReference type="PANTHER" id="PTHR12969:SF7">
    <property type="entry name" value="INTRAFLAGELLAR TRANSPORT PROTEIN 52 HOMOLOG"/>
    <property type="match status" value="1"/>
</dbReference>